<dbReference type="AlphaFoldDB" id="A0A674J9C1"/>
<dbReference type="PANTHER" id="PTHR24020:SF86">
    <property type="entry name" value="COLLAGEN, TYPE VI, ALPHA 4"/>
    <property type="match status" value="1"/>
</dbReference>
<dbReference type="SMART" id="SM00327">
    <property type="entry name" value="VWA"/>
    <property type="match status" value="1"/>
</dbReference>
<dbReference type="SUPFAM" id="SSF53300">
    <property type="entry name" value="vWA-like"/>
    <property type="match status" value="1"/>
</dbReference>
<dbReference type="InParanoid" id="A0A674J9C1"/>
<evidence type="ECO:0000313" key="4">
    <source>
        <dbReference type="Proteomes" id="UP000472274"/>
    </source>
</evidence>
<evidence type="ECO:0000256" key="1">
    <source>
        <dbReference type="SAM" id="Phobius"/>
    </source>
</evidence>
<keyword evidence="1" id="KW-1133">Transmembrane helix</keyword>
<dbReference type="InterPro" id="IPR036465">
    <property type="entry name" value="vWFA_dom_sf"/>
</dbReference>
<dbReference type="Proteomes" id="UP000472274">
    <property type="component" value="Unplaced"/>
</dbReference>
<keyword evidence="4" id="KW-1185">Reference proteome</keyword>
<keyword evidence="1" id="KW-0812">Transmembrane</keyword>
<proteinExistence type="predicted"/>
<organism evidence="3 4">
    <name type="scientific">Terrapene triunguis</name>
    <name type="common">Three-toed box turtle</name>
    <dbReference type="NCBI Taxonomy" id="2587831"/>
    <lineage>
        <taxon>Eukaryota</taxon>
        <taxon>Metazoa</taxon>
        <taxon>Chordata</taxon>
        <taxon>Craniata</taxon>
        <taxon>Vertebrata</taxon>
        <taxon>Euteleostomi</taxon>
        <taxon>Archelosauria</taxon>
        <taxon>Testudinata</taxon>
        <taxon>Testudines</taxon>
        <taxon>Cryptodira</taxon>
        <taxon>Durocryptodira</taxon>
        <taxon>Testudinoidea</taxon>
        <taxon>Emydidae</taxon>
        <taxon>Terrapene</taxon>
    </lineage>
</organism>
<reference evidence="3" key="2">
    <citation type="submission" date="2025-09" db="UniProtKB">
        <authorList>
            <consortium name="Ensembl"/>
        </authorList>
    </citation>
    <scope>IDENTIFICATION</scope>
</reference>
<name>A0A674J9C1_9SAUR</name>
<reference evidence="3" key="1">
    <citation type="submission" date="2025-08" db="UniProtKB">
        <authorList>
            <consortium name="Ensembl"/>
        </authorList>
    </citation>
    <scope>IDENTIFICATION</scope>
</reference>
<evidence type="ECO:0000313" key="3">
    <source>
        <dbReference type="Ensembl" id="ENSTMTP00000016527.1"/>
    </source>
</evidence>
<protein>
    <recommendedName>
        <fullName evidence="2">VWFA domain-containing protein</fullName>
    </recommendedName>
</protein>
<dbReference type="InterPro" id="IPR002035">
    <property type="entry name" value="VWF_A"/>
</dbReference>
<dbReference type="Gene3D" id="3.40.50.410">
    <property type="entry name" value="von Willebrand factor, type A domain"/>
    <property type="match status" value="1"/>
</dbReference>
<dbReference type="Pfam" id="PF00092">
    <property type="entry name" value="VWA"/>
    <property type="match status" value="1"/>
</dbReference>
<dbReference type="InterPro" id="IPR050525">
    <property type="entry name" value="ECM_Assembly_Org"/>
</dbReference>
<dbReference type="PANTHER" id="PTHR24020">
    <property type="entry name" value="COLLAGEN ALPHA"/>
    <property type="match status" value="1"/>
</dbReference>
<sequence length="230" mass="26050">MFNIGPNKVRFGAVQFSHDKRLEFELDEYSKTNDLERGIDNIRQIYGDTHIGEALTFMQPLFKRAREQRAGRVPCYLIVLTDGESHDSVKEPAERLRNETVNIYAIGVKGANEAQLHEIAGSKSRTFFVQEFDSLKNIKNEIMAVCKPIINNAVFFLSFLNLFCVCSTFALKKQGYFYLVSVRASKHCFSFLFYFSQLCNEQDGFSTEEGSPTSSSVLSNLSCCVAIVPM</sequence>
<feature type="transmembrane region" description="Helical" evidence="1">
    <location>
        <begin position="149"/>
        <end position="171"/>
    </location>
</feature>
<accession>A0A674J9C1</accession>
<keyword evidence="1" id="KW-0472">Membrane</keyword>
<evidence type="ECO:0000259" key="2">
    <source>
        <dbReference type="PROSITE" id="PS50234"/>
    </source>
</evidence>
<dbReference type="GeneTree" id="ENSGT00940000155619"/>
<dbReference type="Ensembl" id="ENSTMTT00000017117.1">
    <property type="protein sequence ID" value="ENSTMTP00000016527.1"/>
    <property type="gene ID" value="ENSTMTG00000012103.1"/>
</dbReference>
<feature type="domain" description="VWFA" evidence="2">
    <location>
        <begin position="1"/>
        <end position="142"/>
    </location>
</feature>
<dbReference type="PROSITE" id="PS50234">
    <property type="entry name" value="VWFA"/>
    <property type="match status" value="1"/>
</dbReference>